<proteinExistence type="predicted"/>
<dbReference type="Proteomes" id="UP000247702">
    <property type="component" value="Unassembled WGS sequence"/>
</dbReference>
<keyword evidence="3" id="KW-1185">Reference proteome</keyword>
<name>A0A2Z6R909_9GLOM</name>
<reference evidence="2" key="2">
    <citation type="submission" date="2019-10" db="EMBL/GenBank/DDBJ databases">
        <title>Conservation and host-specific expression of non-tandemly repeated heterogenous ribosome RNA gene in arbuscular mycorrhizal fungi.</title>
        <authorList>
            <person name="Maeda T."/>
            <person name="Kobayashi Y."/>
            <person name="Nakagawa T."/>
            <person name="Ezawa T."/>
            <person name="Yamaguchi K."/>
            <person name="Bino T."/>
            <person name="Nishimoto Y."/>
            <person name="Shigenobu S."/>
            <person name="Kawaguchi M."/>
        </authorList>
    </citation>
    <scope>NUCLEOTIDE SEQUENCE</scope>
    <source>
        <strain evidence="2">HR1</strain>
    </source>
</reference>
<accession>A0A2Z6R909</accession>
<comment type="caution">
    <text evidence="1">The sequence shown here is derived from an EMBL/GenBank/DDBJ whole genome shotgun (WGS) entry which is preliminary data.</text>
</comment>
<organism evidence="1 3">
    <name type="scientific">Rhizophagus clarus</name>
    <dbReference type="NCBI Taxonomy" id="94130"/>
    <lineage>
        <taxon>Eukaryota</taxon>
        <taxon>Fungi</taxon>
        <taxon>Fungi incertae sedis</taxon>
        <taxon>Mucoromycota</taxon>
        <taxon>Glomeromycotina</taxon>
        <taxon>Glomeromycetes</taxon>
        <taxon>Glomerales</taxon>
        <taxon>Glomeraceae</taxon>
        <taxon>Rhizophagus</taxon>
    </lineage>
</organism>
<reference evidence="1 3" key="1">
    <citation type="submission" date="2017-11" db="EMBL/GenBank/DDBJ databases">
        <title>The genome of Rhizophagus clarus HR1 reveals common genetic basis of auxotrophy among arbuscular mycorrhizal fungi.</title>
        <authorList>
            <person name="Kobayashi Y."/>
        </authorList>
    </citation>
    <scope>NUCLEOTIDE SEQUENCE [LARGE SCALE GENOMIC DNA]</scope>
    <source>
        <strain evidence="1 3">HR1</strain>
    </source>
</reference>
<dbReference type="AlphaFoldDB" id="A0A2Z6R909"/>
<dbReference type="EMBL" id="BLAL01000215">
    <property type="protein sequence ID" value="GES92303.1"/>
    <property type="molecule type" value="Genomic_DNA"/>
</dbReference>
<dbReference type="Proteomes" id="UP000615446">
    <property type="component" value="Unassembled WGS sequence"/>
</dbReference>
<evidence type="ECO:0000313" key="3">
    <source>
        <dbReference type="Proteomes" id="UP000247702"/>
    </source>
</evidence>
<dbReference type="EMBL" id="BEXD01002223">
    <property type="protein sequence ID" value="GBB97452.1"/>
    <property type="molecule type" value="Genomic_DNA"/>
</dbReference>
<sequence length="127" mass="14628">MDNARDRVAQMLSARAPNMRNNTNPNTNVGLHRIQPQVPPNLTSSDLLSDNIVNYRDSKKFDGLSAYRFACILRAQSQGLNLPFNTISSTANKLWRNEPDNIKQHYVDIADRASHMYEHHHERFSEH</sequence>
<dbReference type="InterPro" id="IPR036910">
    <property type="entry name" value="HMG_box_dom_sf"/>
</dbReference>
<gene>
    <name evidence="2" type="ORF">RCL2_001908800</name>
    <name evidence="1" type="ORF">RclHR1_00030009</name>
</gene>
<evidence type="ECO:0000313" key="1">
    <source>
        <dbReference type="EMBL" id="GBB97452.1"/>
    </source>
</evidence>
<evidence type="ECO:0008006" key="4">
    <source>
        <dbReference type="Google" id="ProtNLM"/>
    </source>
</evidence>
<evidence type="ECO:0000313" key="2">
    <source>
        <dbReference type="EMBL" id="GES92303.1"/>
    </source>
</evidence>
<dbReference type="OrthoDB" id="2396014at2759"/>
<dbReference type="Gene3D" id="1.10.30.10">
    <property type="entry name" value="High mobility group box domain"/>
    <property type="match status" value="1"/>
</dbReference>
<dbReference type="SUPFAM" id="SSF47095">
    <property type="entry name" value="HMG-box"/>
    <property type="match status" value="1"/>
</dbReference>
<protein>
    <recommendedName>
        <fullName evidence="4">HMG box domain-containing protein</fullName>
    </recommendedName>
</protein>